<dbReference type="PRINTS" id="PR00344">
    <property type="entry name" value="BCTRLSENSOR"/>
</dbReference>
<name>A0A564WK67_9PROT</name>
<evidence type="ECO:0000256" key="3">
    <source>
        <dbReference type="ARBA" id="ARBA00022553"/>
    </source>
</evidence>
<dbReference type="InterPro" id="IPR001789">
    <property type="entry name" value="Sig_transdc_resp-reg_receiver"/>
</dbReference>
<dbReference type="InterPro" id="IPR036097">
    <property type="entry name" value="HisK_dim/P_sf"/>
</dbReference>
<feature type="modified residue" description="4-aspartylphosphate" evidence="4">
    <location>
        <position position="701"/>
    </location>
</feature>
<comment type="caution">
    <text evidence="8">The sequence shown here is derived from an EMBL/GenBank/DDBJ whole genome shotgun (WGS) entry which is preliminary data.</text>
</comment>
<dbReference type="Pfam" id="PF02518">
    <property type="entry name" value="HATPase_c"/>
    <property type="match status" value="1"/>
</dbReference>
<dbReference type="SUPFAM" id="SSF55874">
    <property type="entry name" value="ATPase domain of HSP90 chaperone/DNA topoisomerase II/histidine kinase"/>
    <property type="match status" value="1"/>
</dbReference>
<dbReference type="InterPro" id="IPR013656">
    <property type="entry name" value="PAS_4"/>
</dbReference>
<dbReference type="EC" id="2.7.13.3" evidence="2"/>
<evidence type="ECO:0000256" key="4">
    <source>
        <dbReference type="PROSITE-ProRule" id="PRU00169"/>
    </source>
</evidence>
<comment type="catalytic activity">
    <reaction evidence="1">
        <text>ATP + protein L-histidine = ADP + protein N-phospho-L-histidine.</text>
        <dbReference type="EC" id="2.7.13.3"/>
    </reaction>
</comment>
<dbReference type="InterPro" id="IPR005467">
    <property type="entry name" value="His_kinase_dom"/>
</dbReference>
<keyword evidence="8" id="KW-0808">Transferase</keyword>
<evidence type="ECO:0000313" key="9">
    <source>
        <dbReference type="Proteomes" id="UP000326641"/>
    </source>
</evidence>
<dbReference type="PANTHER" id="PTHR43065">
    <property type="entry name" value="SENSOR HISTIDINE KINASE"/>
    <property type="match status" value="1"/>
</dbReference>
<feature type="domain" description="HTH cro/C1-type" evidence="7">
    <location>
        <begin position="19"/>
        <end position="71"/>
    </location>
</feature>
<dbReference type="InterPro" id="IPR011006">
    <property type="entry name" value="CheY-like_superfamily"/>
</dbReference>
<dbReference type="CDD" id="cd00093">
    <property type="entry name" value="HTH_XRE"/>
    <property type="match status" value="1"/>
</dbReference>
<evidence type="ECO:0000313" key="8">
    <source>
        <dbReference type="EMBL" id="VUX48064.1"/>
    </source>
</evidence>
<dbReference type="InterPro" id="IPR001387">
    <property type="entry name" value="Cro/C1-type_HTH"/>
</dbReference>
<dbReference type="SMART" id="SM00388">
    <property type="entry name" value="HisKA"/>
    <property type="match status" value="1"/>
</dbReference>
<feature type="domain" description="Histidine kinase" evidence="5">
    <location>
        <begin position="404"/>
        <end position="627"/>
    </location>
</feature>
<feature type="domain" description="Response regulatory" evidence="6">
    <location>
        <begin position="651"/>
        <end position="764"/>
    </location>
</feature>
<dbReference type="Gene3D" id="3.40.50.2300">
    <property type="match status" value="1"/>
</dbReference>
<keyword evidence="9" id="KW-1185">Reference proteome</keyword>
<dbReference type="InterPro" id="IPR035965">
    <property type="entry name" value="PAS-like_dom_sf"/>
</dbReference>
<dbReference type="PROSITE" id="PS50110">
    <property type="entry name" value="RESPONSE_REGULATORY"/>
    <property type="match status" value="1"/>
</dbReference>
<dbReference type="SUPFAM" id="SSF47384">
    <property type="entry name" value="Homodimeric domain of signal transducing histidine kinase"/>
    <property type="match status" value="1"/>
</dbReference>
<keyword evidence="8" id="KW-0418">Kinase</keyword>
<dbReference type="GO" id="GO:0003677">
    <property type="term" value="F:DNA binding"/>
    <property type="evidence" value="ECO:0007669"/>
    <property type="project" value="InterPro"/>
</dbReference>
<proteinExistence type="predicted"/>
<dbReference type="InterPro" id="IPR010982">
    <property type="entry name" value="Lambda_DNA-bd_dom_sf"/>
</dbReference>
<dbReference type="Gene3D" id="3.30.450.20">
    <property type="entry name" value="PAS domain"/>
    <property type="match status" value="2"/>
</dbReference>
<dbReference type="Pfam" id="PF00072">
    <property type="entry name" value="Response_reg"/>
    <property type="match status" value="1"/>
</dbReference>
<dbReference type="EMBL" id="UXAT02000054">
    <property type="protein sequence ID" value="VUX48064.1"/>
    <property type="molecule type" value="Genomic_DNA"/>
</dbReference>
<dbReference type="SMART" id="SM00387">
    <property type="entry name" value="HATPase_c"/>
    <property type="match status" value="1"/>
</dbReference>
<protein>
    <recommendedName>
        <fullName evidence="2">histidine kinase</fullName>
        <ecNumber evidence="2">2.7.13.3</ecNumber>
    </recommendedName>
</protein>
<dbReference type="GO" id="GO:0000155">
    <property type="term" value="F:phosphorelay sensor kinase activity"/>
    <property type="evidence" value="ECO:0007669"/>
    <property type="project" value="InterPro"/>
</dbReference>
<dbReference type="AlphaFoldDB" id="A0A564WK67"/>
<dbReference type="SUPFAM" id="SSF55785">
    <property type="entry name" value="PYP-like sensor domain (PAS domain)"/>
    <property type="match status" value="2"/>
</dbReference>
<accession>A0A564WK67</accession>
<dbReference type="SMART" id="SM00530">
    <property type="entry name" value="HTH_XRE"/>
    <property type="match status" value="1"/>
</dbReference>
<dbReference type="SUPFAM" id="SSF47413">
    <property type="entry name" value="lambda repressor-like DNA-binding domains"/>
    <property type="match status" value="1"/>
</dbReference>
<dbReference type="PANTHER" id="PTHR43065:SF49">
    <property type="entry name" value="HISTIDINE KINASE"/>
    <property type="match status" value="1"/>
</dbReference>
<dbReference type="InterPro" id="IPR003594">
    <property type="entry name" value="HATPase_dom"/>
</dbReference>
<dbReference type="SMART" id="SM00448">
    <property type="entry name" value="REC"/>
    <property type="match status" value="1"/>
</dbReference>
<dbReference type="Gene3D" id="1.10.260.40">
    <property type="entry name" value="lambda repressor-like DNA-binding domains"/>
    <property type="match status" value="1"/>
</dbReference>
<dbReference type="Pfam" id="PF08448">
    <property type="entry name" value="PAS_4"/>
    <property type="match status" value="2"/>
</dbReference>
<evidence type="ECO:0000259" key="7">
    <source>
        <dbReference type="PROSITE" id="PS50943"/>
    </source>
</evidence>
<dbReference type="PROSITE" id="PS50109">
    <property type="entry name" value="HIS_KIN"/>
    <property type="match status" value="1"/>
</dbReference>
<evidence type="ECO:0000256" key="1">
    <source>
        <dbReference type="ARBA" id="ARBA00000085"/>
    </source>
</evidence>
<organism evidence="8 9">
    <name type="scientific">Candidatus Defluviicoccus seviourii</name>
    <dbReference type="NCBI Taxonomy" id="2565273"/>
    <lineage>
        <taxon>Bacteria</taxon>
        <taxon>Pseudomonadati</taxon>
        <taxon>Pseudomonadota</taxon>
        <taxon>Alphaproteobacteria</taxon>
        <taxon>Rhodospirillales</taxon>
        <taxon>Rhodospirillaceae</taxon>
        <taxon>Defluviicoccus</taxon>
    </lineage>
</organism>
<keyword evidence="3 4" id="KW-0597">Phosphoprotein</keyword>
<evidence type="ECO:0000259" key="5">
    <source>
        <dbReference type="PROSITE" id="PS50109"/>
    </source>
</evidence>
<dbReference type="SUPFAM" id="SSF52172">
    <property type="entry name" value="CheY-like"/>
    <property type="match status" value="1"/>
</dbReference>
<dbReference type="CDD" id="cd00082">
    <property type="entry name" value="HisKA"/>
    <property type="match status" value="1"/>
</dbReference>
<dbReference type="InterPro" id="IPR003661">
    <property type="entry name" value="HisK_dim/P_dom"/>
</dbReference>
<dbReference type="InterPro" id="IPR004358">
    <property type="entry name" value="Sig_transdc_His_kin-like_C"/>
</dbReference>
<evidence type="ECO:0000256" key="2">
    <source>
        <dbReference type="ARBA" id="ARBA00012438"/>
    </source>
</evidence>
<dbReference type="Proteomes" id="UP000326641">
    <property type="component" value="Unassembled WGS sequence"/>
</dbReference>
<dbReference type="InterPro" id="IPR036890">
    <property type="entry name" value="HATPase_C_sf"/>
</dbReference>
<dbReference type="Pfam" id="PF01381">
    <property type="entry name" value="HTH_3"/>
    <property type="match status" value="1"/>
</dbReference>
<sequence>MTTTPPAAREKGTIFGLALRAVRLHLGLDQKALAARLGVSFSTLKAWESGRRPPPGSARTLLRLLRQEGLLPLPAEVLDAIPAMILWRGADGSVRFRNRAFAARMPGAMANRRPDAAGPVPPVAWSERRFPDGSLLQIGIETSDRLRFLEFFRNMRSGAAICTAIDGGSDFIITDLNTAGEQIGRADRSVIGRRLSEAFPGSEPFGLLQVMGDVWRTGRPASIPDRYYRDERFEGWRECYVYKLTTGEVVVVFTDVSERVAATRARRQSELRVRTLLDASRDEILLLSKTGVILAINEAARVRLERRTGGVDPLGAKFDQVLPAGAARSRLAVLHDVVTTAKVAHFEEQIRQRWFEFWFVPVGQPGRSVEEVALYAREITERKRTEEQLRQSQKLQAIGQLTGGIAHDFNNLLAIIVGNLQLLQERLSGSNDVKDLLADAVWSAKRGAELTHRLLAFARRQALNPEVVNLNNAVRNMTQLLRRTLGAGIEVRERLAPDLAHALVDPGELERALINLALNARDAMPGGGVLTIATRNVILGAAAAAALEETEPGDYTLLEVIDTGTGMTTDVVKKAFEPFFTTKDVGEGSGLGLSMVYGFAKQSGGHVLLESTPEHGTTVKLFLPRAANVSDRKRTAAASIAWGSGRCRGRAVLVVEDEAKLRKVAVTMLRQLGCEVVGVGTAAAALAHCAAAGPIDVLFTDIELPGGMNGIELAARLRTQRPDIAVIYATGHATEAISAKPDDAAVLAKPYAWDELAHAIAGVLGARTDEGRATEERPLR</sequence>
<dbReference type="Gene3D" id="3.30.565.10">
    <property type="entry name" value="Histidine kinase-like ATPase, C-terminal domain"/>
    <property type="match status" value="1"/>
</dbReference>
<dbReference type="Pfam" id="PF00512">
    <property type="entry name" value="HisKA"/>
    <property type="match status" value="1"/>
</dbReference>
<gene>
    <name evidence="8" type="ORF">DF3PA_90081</name>
</gene>
<evidence type="ECO:0000259" key="6">
    <source>
        <dbReference type="PROSITE" id="PS50110"/>
    </source>
</evidence>
<dbReference type="PROSITE" id="PS50943">
    <property type="entry name" value="HTH_CROC1"/>
    <property type="match status" value="1"/>
</dbReference>
<reference evidence="8" key="1">
    <citation type="submission" date="2018-11" db="EMBL/GenBank/DDBJ databases">
        <authorList>
            <person name="Onetto C."/>
        </authorList>
    </citation>
    <scope>NUCLEOTIDE SEQUENCE [LARGE SCALE GENOMIC DNA]</scope>
</reference>
<dbReference type="Gene3D" id="1.10.287.130">
    <property type="match status" value="1"/>
</dbReference>